<dbReference type="PROSITE" id="PS50931">
    <property type="entry name" value="HTH_LYSR"/>
    <property type="match status" value="1"/>
</dbReference>
<reference evidence="7" key="1">
    <citation type="submission" date="2017-08" db="EMBL/GenBank/DDBJ databases">
        <authorList>
            <person name="Varghese N."/>
            <person name="Submissions S."/>
        </authorList>
    </citation>
    <scope>NUCLEOTIDE SEQUENCE [LARGE SCALE GENOMIC DNA]</scope>
    <source>
        <strain evidence="7">JC23</strain>
    </source>
</reference>
<dbReference type="Pfam" id="PF00126">
    <property type="entry name" value="HTH_1"/>
    <property type="match status" value="1"/>
</dbReference>
<keyword evidence="3 6" id="KW-0238">DNA-binding</keyword>
<protein>
    <submittedName>
        <fullName evidence="6">DNA-binding transcriptional LysR family regulator</fullName>
    </submittedName>
</protein>
<dbReference type="InterPro" id="IPR036390">
    <property type="entry name" value="WH_DNA-bd_sf"/>
</dbReference>
<dbReference type="Pfam" id="PF03466">
    <property type="entry name" value="LysR_substrate"/>
    <property type="match status" value="1"/>
</dbReference>
<dbReference type="SUPFAM" id="SSF46785">
    <property type="entry name" value="Winged helix' DNA-binding domain"/>
    <property type="match status" value="1"/>
</dbReference>
<evidence type="ECO:0000256" key="4">
    <source>
        <dbReference type="ARBA" id="ARBA00023163"/>
    </source>
</evidence>
<dbReference type="AlphaFoldDB" id="A0A285ULL6"/>
<evidence type="ECO:0000256" key="3">
    <source>
        <dbReference type="ARBA" id="ARBA00023125"/>
    </source>
</evidence>
<evidence type="ECO:0000259" key="5">
    <source>
        <dbReference type="PROSITE" id="PS50931"/>
    </source>
</evidence>
<evidence type="ECO:0000313" key="6">
    <source>
        <dbReference type="EMBL" id="SOC42653.1"/>
    </source>
</evidence>
<comment type="similarity">
    <text evidence="1">Belongs to the LysR transcriptional regulatory family.</text>
</comment>
<keyword evidence="7" id="KW-1185">Reference proteome</keyword>
<dbReference type="Gene3D" id="1.10.10.10">
    <property type="entry name" value="Winged helix-like DNA-binding domain superfamily/Winged helix DNA-binding domain"/>
    <property type="match status" value="1"/>
</dbReference>
<proteinExistence type="inferred from homology"/>
<keyword evidence="4" id="KW-0804">Transcription</keyword>
<dbReference type="GO" id="GO:0003700">
    <property type="term" value="F:DNA-binding transcription factor activity"/>
    <property type="evidence" value="ECO:0007669"/>
    <property type="project" value="InterPro"/>
</dbReference>
<dbReference type="InterPro" id="IPR000847">
    <property type="entry name" value="LysR_HTH_N"/>
</dbReference>
<dbReference type="FunFam" id="1.10.10.10:FF:000001">
    <property type="entry name" value="LysR family transcriptional regulator"/>
    <property type="match status" value="1"/>
</dbReference>
<evidence type="ECO:0000256" key="1">
    <source>
        <dbReference type="ARBA" id="ARBA00009437"/>
    </source>
</evidence>
<dbReference type="GO" id="GO:0005829">
    <property type="term" value="C:cytosol"/>
    <property type="evidence" value="ECO:0007669"/>
    <property type="project" value="TreeGrafter"/>
</dbReference>
<dbReference type="PANTHER" id="PTHR30419:SF8">
    <property type="entry name" value="NITROGEN ASSIMILATION TRANSCRIPTIONAL ACTIVATOR-RELATED"/>
    <property type="match status" value="1"/>
</dbReference>
<evidence type="ECO:0000256" key="2">
    <source>
        <dbReference type="ARBA" id="ARBA00023015"/>
    </source>
</evidence>
<dbReference type="PANTHER" id="PTHR30419">
    <property type="entry name" value="HTH-TYPE TRANSCRIPTIONAL REGULATOR YBHD"/>
    <property type="match status" value="1"/>
</dbReference>
<dbReference type="GO" id="GO:0003677">
    <property type="term" value="F:DNA binding"/>
    <property type="evidence" value="ECO:0007669"/>
    <property type="project" value="UniProtKB-KW"/>
</dbReference>
<gene>
    <name evidence="6" type="ORF">SAMN05877842_11375</name>
</gene>
<dbReference type="InterPro" id="IPR050950">
    <property type="entry name" value="HTH-type_LysR_regulators"/>
</dbReference>
<dbReference type="SUPFAM" id="SSF53850">
    <property type="entry name" value="Periplasmic binding protein-like II"/>
    <property type="match status" value="1"/>
</dbReference>
<sequence length="297" mass="33868">MDIRHLTYFIEVAKYKSFTKASKSLHLSQSTLSKAVRSLEEELNIELIDRSAKNIELTEAGEIVLAEGEIIMESLDDLSSNLYDLMSLKKGKIKIGIPPIIGFLFFPKIIKGFNNLYPDIKIKLYEEDSRKTKELVSDGQLDLAVVMLPVDEKEFNVVPFVDGELSLFVNTSHPLAQRDTVEMKELVNETFILFKKEFAIHDIVIQECLRAGFRPEIAYESSQWDMIRGMISENLGISIFPKPIENLVDPNLIKSIRIVNPKFPWLLGLISKKQKHTSPAVREFIEYTSTQMSSLGR</sequence>
<accession>A0A285ULL6</accession>
<dbReference type="InterPro" id="IPR005119">
    <property type="entry name" value="LysR_subst-bd"/>
</dbReference>
<dbReference type="RefSeq" id="WP_097150544.1">
    <property type="nucleotide sequence ID" value="NZ_OBQC01000013.1"/>
</dbReference>
<dbReference type="OrthoDB" id="9803735at2"/>
<evidence type="ECO:0000313" key="7">
    <source>
        <dbReference type="Proteomes" id="UP000219252"/>
    </source>
</evidence>
<keyword evidence="2" id="KW-0805">Transcription regulation</keyword>
<dbReference type="Gene3D" id="3.40.190.290">
    <property type="match status" value="1"/>
</dbReference>
<dbReference type="PRINTS" id="PR00039">
    <property type="entry name" value="HTHLYSR"/>
</dbReference>
<organism evidence="6 7">
    <name type="scientific">Ureibacillus acetophenoni</name>
    <dbReference type="NCBI Taxonomy" id="614649"/>
    <lineage>
        <taxon>Bacteria</taxon>
        <taxon>Bacillati</taxon>
        <taxon>Bacillota</taxon>
        <taxon>Bacilli</taxon>
        <taxon>Bacillales</taxon>
        <taxon>Caryophanaceae</taxon>
        <taxon>Ureibacillus</taxon>
    </lineage>
</organism>
<dbReference type="EMBL" id="OBQC01000013">
    <property type="protein sequence ID" value="SOC42653.1"/>
    <property type="molecule type" value="Genomic_DNA"/>
</dbReference>
<feature type="domain" description="HTH lysR-type" evidence="5">
    <location>
        <begin position="1"/>
        <end position="58"/>
    </location>
</feature>
<dbReference type="Proteomes" id="UP000219252">
    <property type="component" value="Unassembled WGS sequence"/>
</dbReference>
<dbReference type="InterPro" id="IPR036388">
    <property type="entry name" value="WH-like_DNA-bd_sf"/>
</dbReference>
<name>A0A285ULL6_9BACL</name>